<gene>
    <name evidence="2" type="ORF">QWY13_10260</name>
</gene>
<keyword evidence="1" id="KW-1133">Transmembrane helix</keyword>
<keyword evidence="1" id="KW-0812">Transmembrane</keyword>
<reference evidence="2 3" key="1">
    <citation type="submission" date="2023-07" db="EMBL/GenBank/DDBJ databases">
        <title>Novel species in genus Planococcus.</title>
        <authorList>
            <person name="Ning S."/>
        </authorList>
    </citation>
    <scope>NUCLEOTIDE SEQUENCE [LARGE SCALE GENOMIC DNA]</scope>
    <source>
        <strain evidence="2 3">N017</strain>
    </source>
</reference>
<name>A0ABT8NDQ5_9BACL</name>
<keyword evidence="1" id="KW-0472">Membrane</keyword>
<evidence type="ECO:0000256" key="1">
    <source>
        <dbReference type="SAM" id="Phobius"/>
    </source>
</evidence>
<proteinExistence type="predicted"/>
<dbReference type="RefSeq" id="WP_301856490.1">
    <property type="nucleotide sequence ID" value="NZ_JAUJWU010000002.1"/>
</dbReference>
<accession>A0ABT8NDQ5</accession>
<organism evidence="2 3">
    <name type="scientific">Planococcus shenhongbingii</name>
    <dbReference type="NCBI Taxonomy" id="3058398"/>
    <lineage>
        <taxon>Bacteria</taxon>
        <taxon>Bacillati</taxon>
        <taxon>Bacillota</taxon>
        <taxon>Bacilli</taxon>
        <taxon>Bacillales</taxon>
        <taxon>Caryophanaceae</taxon>
        <taxon>Planococcus</taxon>
    </lineage>
</organism>
<keyword evidence="3" id="KW-1185">Reference proteome</keyword>
<feature type="transmembrane region" description="Helical" evidence="1">
    <location>
        <begin position="12"/>
        <end position="34"/>
    </location>
</feature>
<comment type="caution">
    <text evidence="2">The sequence shown here is derived from an EMBL/GenBank/DDBJ whole genome shotgun (WGS) entry which is preliminary data.</text>
</comment>
<evidence type="ECO:0000313" key="2">
    <source>
        <dbReference type="EMBL" id="MDN7245888.1"/>
    </source>
</evidence>
<evidence type="ECO:0000313" key="3">
    <source>
        <dbReference type="Proteomes" id="UP001172142"/>
    </source>
</evidence>
<evidence type="ECO:0008006" key="4">
    <source>
        <dbReference type="Google" id="ProtNLM"/>
    </source>
</evidence>
<dbReference type="EMBL" id="JAUJWU010000002">
    <property type="protein sequence ID" value="MDN7245888.1"/>
    <property type="molecule type" value="Genomic_DNA"/>
</dbReference>
<dbReference type="Proteomes" id="UP001172142">
    <property type="component" value="Unassembled WGS sequence"/>
</dbReference>
<sequence length="471" mass="52348">MKYIKTQNGYALVIVLLLVTLFLSISVTFIGGSLNHSKQERTVDTSNQAVASAEMGVVFYTEDFERFLELLRNKLVRNMQDELDIISSCNGCDSTSLKSQLNSRIKSEYISSIKTKVSHMDADNNEAFYKNNTSADGSMNYMVDSAKAKDKTGAIEITLNLKGIAKQGESNSNSLLSVVFDVEVPDSFLVTSNHITFDDVYRATPTMTCDELFVGEKYKTLEKPYECKLGNNQKLEDLITKIKSDPYYLKPVDFRVYTDKYLENVCNPPGGSSNCNSNDFQGISVVVNSSGTTTANMNGLTNFQLYVSGKLIIDGNLNNAERNVMALKELVIRNNIQSLEMTTLVVLGYVNQPNIASFEVGNNISMKSNARICMDIDLIKQVDLDSLRKKIKIDNTSSLIYYTSTQDPRHSNYSAAEAGKKKFTLEDAASNSRVKVEPNYSNFLKMCGVTVSGSHTVPNVIDTGFDFDVKY</sequence>
<protein>
    <recommendedName>
        <fullName evidence="4">Type II secretion system protein</fullName>
    </recommendedName>
</protein>